<organism evidence="3 4">
    <name type="scientific">Nocardioides faecalis</name>
    <dbReference type="NCBI Taxonomy" id="2803858"/>
    <lineage>
        <taxon>Bacteria</taxon>
        <taxon>Bacillati</taxon>
        <taxon>Actinomycetota</taxon>
        <taxon>Actinomycetes</taxon>
        <taxon>Propionibacteriales</taxon>
        <taxon>Nocardioidaceae</taxon>
        <taxon>Nocardioides</taxon>
    </lineage>
</organism>
<evidence type="ECO:0000256" key="2">
    <source>
        <dbReference type="SAM" id="SignalP"/>
    </source>
</evidence>
<feature type="region of interest" description="Disordered" evidence="1">
    <location>
        <begin position="29"/>
        <end position="106"/>
    </location>
</feature>
<evidence type="ECO:0000256" key="1">
    <source>
        <dbReference type="SAM" id="MobiDB-lite"/>
    </source>
</evidence>
<keyword evidence="2" id="KW-0732">Signal</keyword>
<reference evidence="3" key="1">
    <citation type="submission" date="2021-01" db="EMBL/GenBank/DDBJ databases">
        <title>Novel species in genus Nocardioides.</title>
        <authorList>
            <person name="Zhang G."/>
        </authorList>
    </citation>
    <scope>NUCLEOTIDE SEQUENCE</scope>
    <source>
        <strain evidence="3">Zg-536</strain>
    </source>
</reference>
<proteinExistence type="predicted"/>
<evidence type="ECO:0000313" key="4">
    <source>
        <dbReference type="Proteomes" id="UP000663791"/>
    </source>
</evidence>
<feature type="compositionally biased region" description="Polar residues" evidence="1">
    <location>
        <begin position="33"/>
        <end position="75"/>
    </location>
</feature>
<protein>
    <submittedName>
        <fullName evidence="3">Uncharacterized protein</fullName>
    </submittedName>
</protein>
<keyword evidence="4" id="KW-1185">Reference proteome</keyword>
<name>A0A938Y8Q4_9ACTN</name>
<feature type="chain" id="PRO_5039416045" evidence="2">
    <location>
        <begin position="22"/>
        <end position="106"/>
    </location>
</feature>
<evidence type="ECO:0000313" key="3">
    <source>
        <dbReference type="EMBL" id="MBM9459915.1"/>
    </source>
</evidence>
<dbReference type="RefSeq" id="WP_205291221.1">
    <property type="nucleotide sequence ID" value="NZ_CP074406.1"/>
</dbReference>
<feature type="signal peptide" evidence="2">
    <location>
        <begin position="1"/>
        <end position="21"/>
    </location>
</feature>
<accession>A0A938Y8Q4</accession>
<dbReference type="Proteomes" id="UP000663791">
    <property type="component" value="Unassembled WGS sequence"/>
</dbReference>
<dbReference type="EMBL" id="JAERTX010000006">
    <property type="protein sequence ID" value="MBM9459915.1"/>
    <property type="molecule type" value="Genomic_DNA"/>
</dbReference>
<comment type="caution">
    <text evidence="3">The sequence shown here is derived from an EMBL/GenBank/DDBJ whole genome shotgun (WGS) entry which is preliminary data.</text>
</comment>
<sequence>MKKLKKLVFVSLVGAGVAAVAKKLQAGKVQSGAVWQSADSSGPVTTTPQGSAQGSAQGSMQGSTETSVPPASPASNLAEAPTDTPPATGYSTGPDPDPSDETERLA</sequence>
<gene>
    <name evidence="3" type="ORF">JK386_08360</name>
</gene>
<dbReference type="AlphaFoldDB" id="A0A938Y8Q4"/>